<feature type="transmembrane region" description="Helical" evidence="1">
    <location>
        <begin position="67"/>
        <end position="89"/>
    </location>
</feature>
<evidence type="ECO:0000313" key="2">
    <source>
        <dbReference type="EMBL" id="VFK01931.1"/>
    </source>
</evidence>
<dbReference type="EMBL" id="CAADFH010000168">
    <property type="protein sequence ID" value="VFK01931.1"/>
    <property type="molecule type" value="Genomic_DNA"/>
</dbReference>
<organism evidence="2">
    <name type="scientific">Candidatus Kentrum sp. LFY</name>
    <dbReference type="NCBI Taxonomy" id="2126342"/>
    <lineage>
        <taxon>Bacteria</taxon>
        <taxon>Pseudomonadati</taxon>
        <taxon>Pseudomonadota</taxon>
        <taxon>Gammaproteobacteria</taxon>
        <taxon>Candidatus Kentrum</taxon>
    </lineage>
</organism>
<proteinExistence type="predicted"/>
<reference evidence="2" key="1">
    <citation type="submission" date="2019-02" db="EMBL/GenBank/DDBJ databases">
        <authorList>
            <person name="Gruber-Vodicka R. H."/>
            <person name="Seah K. B. B."/>
        </authorList>
    </citation>
    <scope>NUCLEOTIDE SEQUENCE</scope>
    <source>
        <strain evidence="2">BECK_M6</strain>
    </source>
</reference>
<keyword evidence="1" id="KW-1133">Transmembrane helix</keyword>
<gene>
    <name evidence="2" type="ORF">BECKLFY1418A_GA0070994_11685</name>
</gene>
<evidence type="ECO:0000256" key="1">
    <source>
        <dbReference type="SAM" id="Phobius"/>
    </source>
</evidence>
<keyword evidence="1" id="KW-0472">Membrane</keyword>
<protein>
    <submittedName>
        <fullName evidence="2">Uncharacterized protein</fullName>
    </submittedName>
</protein>
<keyword evidence="1" id="KW-0812">Transmembrane</keyword>
<accession>A0A450VAY5</accession>
<dbReference type="AlphaFoldDB" id="A0A450VAY5"/>
<sequence>MLLLMIACFFLPITYGGRIDWTEFFPIWRHNPITALVWRYLSFFMAKFWFWMSMSFLGLVIWRYDKWFSFSLVDLFLVLACLGVFEAGYGVRKFIYGRLWQEGAGGYKWHRHLLLGVLWAVFFAILAALTALIQG</sequence>
<name>A0A450VAY5_9GAMM</name>
<feature type="transmembrane region" description="Helical" evidence="1">
    <location>
        <begin position="109"/>
        <end position="133"/>
    </location>
</feature>
<feature type="transmembrane region" description="Helical" evidence="1">
    <location>
        <begin position="40"/>
        <end position="60"/>
    </location>
</feature>